<gene>
    <name evidence="8" type="ordered locus">Daes_1071</name>
</gene>
<dbReference type="KEGG" id="das:Daes_1071"/>
<feature type="domain" description="4Fe-4S ferredoxin-type" evidence="7">
    <location>
        <begin position="10"/>
        <end position="41"/>
    </location>
</feature>
<keyword evidence="1 6" id="KW-0004">4Fe-4S</keyword>
<dbReference type="HOGENOM" id="CLU_023081_0_1_7"/>
<reference evidence="8 9" key="2">
    <citation type="journal article" date="2014" name="Genome Announc.">
        <title>Complete Genome Sequence of the Subsurface, Mesophilic Sulfate-Reducing Bacterium Desulfovibrio aespoeensis Aspo-2.</title>
        <authorList>
            <person name="Pedersen K."/>
            <person name="Bengtsson A."/>
            <person name="Edlund J."/>
            <person name="Rabe L."/>
            <person name="Hazen T."/>
            <person name="Chakraborty R."/>
            <person name="Goodwin L."/>
            <person name="Shapiro N."/>
        </authorList>
    </citation>
    <scope>NUCLEOTIDE SEQUENCE [LARGE SCALE GENOMIC DNA]</scope>
    <source>
        <strain evidence="9">ATCC 700646 / DSM 10631 / Aspo-2</strain>
    </source>
</reference>
<dbReference type="eggNOG" id="COG0247">
    <property type="taxonomic scope" value="Bacteria"/>
</dbReference>
<evidence type="ECO:0000256" key="4">
    <source>
        <dbReference type="ARBA" id="ARBA00023004"/>
    </source>
</evidence>
<proteinExistence type="predicted"/>
<evidence type="ECO:0000256" key="2">
    <source>
        <dbReference type="ARBA" id="ARBA00022723"/>
    </source>
</evidence>
<dbReference type="InterPro" id="IPR004017">
    <property type="entry name" value="Cys_rich_dom"/>
</dbReference>
<dbReference type="Pfam" id="PF02754">
    <property type="entry name" value="CCG"/>
    <property type="match status" value="2"/>
</dbReference>
<protein>
    <recommendedName>
        <fullName evidence="6">Glycolate oxidase iron-sulfur subunit</fullName>
        <ecNumber evidence="6">1.1.99.14</ecNumber>
    </recommendedName>
</protein>
<feature type="domain" description="4Fe-4S ferredoxin-type" evidence="7">
    <location>
        <begin position="61"/>
        <end position="92"/>
    </location>
</feature>
<dbReference type="PANTHER" id="PTHR32479:SF20">
    <property type="entry name" value="GLYCOLATE OXIDASE IRON-SULFUR SUBUNIT"/>
    <property type="match status" value="1"/>
</dbReference>
<sequence length="426" mass="45964">MADIHKLAQMLKELDDQLVGCMRCGMCQAVCPIFAQTGREADVTRGKLALLDGLAKEMLTDAEGVNEKLNRCLLCGTCQSNCPSGVKIMDIFLKARAIMTGYFGLSPVKRAIFRGMLQNPKLFNALTSMGSKFQGLFTKKVDDMLGSSCARFNSPIIGDRHFRTLAEKPLHTIVPELDTPAGKSGIKVAFYVGCVIDKIFPHVGQSIIDVLTRHGVGIYMPSGQACCGIPALSSGDTATFDTLVAMNVERMAEGEFDYLVTGCATCTSTIKELWPHMFKGPSALKYDIGVIERKTMDISQFLVDILKLEPKVQTGGRTVTYHDPCHLKNALGITAQPRALIKAAGCGFKEMAEAGVCCGCGGSFNIAYYEMSKKIGSRKADNIMASGADTVATSCPACMLQITDMLSQKKAGIDVKHVIELYADGC</sequence>
<dbReference type="RefSeq" id="WP_013514018.1">
    <property type="nucleotide sequence ID" value="NC_014844.1"/>
</dbReference>
<evidence type="ECO:0000256" key="1">
    <source>
        <dbReference type="ARBA" id="ARBA00022485"/>
    </source>
</evidence>
<keyword evidence="4 6" id="KW-0408">Iron</keyword>
<accession>E6VT37</accession>
<keyword evidence="3" id="KW-0677">Repeat</keyword>
<dbReference type="AlphaFoldDB" id="E6VT37"/>
<dbReference type="InterPro" id="IPR012257">
    <property type="entry name" value="Glc_ox_4Fe-4S"/>
</dbReference>
<dbReference type="PROSITE" id="PS51379">
    <property type="entry name" value="4FE4S_FER_2"/>
    <property type="match status" value="2"/>
</dbReference>
<dbReference type="InterPro" id="IPR009051">
    <property type="entry name" value="Helical_ferredxn"/>
</dbReference>
<dbReference type="InterPro" id="IPR017896">
    <property type="entry name" value="4Fe4S_Fe-S-bd"/>
</dbReference>
<dbReference type="Pfam" id="PF13183">
    <property type="entry name" value="Fer4_8"/>
    <property type="match status" value="1"/>
</dbReference>
<reference evidence="9" key="1">
    <citation type="submission" date="2010-12" db="EMBL/GenBank/DDBJ databases">
        <title>Complete sequence of Desulfovibrio aespoeensis Aspo-2.</title>
        <authorList>
            <consortium name="US DOE Joint Genome Institute"/>
            <person name="Lucas S."/>
            <person name="Copeland A."/>
            <person name="Lapidus A."/>
            <person name="Cheng J.-F."/>
            <person name="Goodwin L."/>
            <person name="Pitluck S."/>
            <person name="Chertkov O."/>
            <person name="Misra M."/>
            <person name="Detter J.C."/>
            <person name="Han C."/>
            <person name="Tapia R."/>
            <person name="Land M."/>
            <person name="Hauser L."/>
            <person name="Kyrpides N."/>
            <person name="Ivanova N."/>
            <person name="Ovchinnikova G."/>
            <person name="Pedersen K."/>
            <person name="Jagevall S."/>
            <person name="Hazen T."/>
            <person name="Woyke T."/>
        </authorList>
    </citation>
    <scope>NUCLEOTIDE SEQUENCE [LARGE SCALE GENOMIC DNA]</scope>
    <source>
        <strain evidence="9">ATCC 700646 / DSM 10631 / Aspo-2</strain>
    </source>
</reference>
<comment type="cofactor">
    <cofactor evidence="6">
        <name>[4Fe-4S] cluster</name>
        <dbReference type="ChEBI" id="CHEBI:49883"/>
    </cofactor>
    <text evidence="6">Binds 2 [4Fe-4S] clusters.</text>
</comment>
<evidence type="ECO:0000256" key="3">
    <source>
        <dbReference type="ARBA" id="ARBA00022737"/>
    </source>
</evidence>
<evidence type="ECO:0000313" key="9">
    <source>
        <dbReference type="Proteomes" id="UP000002191"/>
    </source>
</evidence>
<dbReference type="STRING" id="643562.Daes_1071"/>
<keyword evidence="6" id="KW-0249">Electron transport</keyword>
<dbReference type="GO" id="GO:0046872">
    <property type="term" value="F:metal ion binding"/>
    <property type="evidence" value="ECO:0007669"/>
    <property type="project" value="UniProtKB-UniRule"/>
</dbReference>
<dbReference type="PANTHER" id="PTHR32479">
    <property type="entry name" value="GLYCOLATE OXIDASE IRON-SULFUR SUBUNIT"/>
    <property type="match status" value="1"/>
</dbReference>
<dbReference type="OrthoDB" id="9770306at2"/>
<dbReference type="InterPro" id="IPR017900">
    <property type="entry name" value="4Fe4S_Fe_S_CS"/>
</dbReference>
<organism evidence="8 9">
    <name type="scientific">Pseudodesulfovibrio aespoeensis (strain ATCC 700646 / DSM 10631 / Aspo-2)</name>
    <name type="common">Desulfovibrio aespoeensis</name>
    <dbReference type="NCBI Taxonomy" id="643562"/>
    <lineage>
        <taxon>Bacteria</taxon>
        <taxon>Pseudomonadati</taxon>
        <taxon>Thermodesulfobacteriota</taxon>
        <taxon>Desulfovibrionia</taxon>
        <taxon>Desulfovibrionales</taxon>
        <taxon>Desulfovibrionaceae</taxon>
    </lineage>
</organism>
<dbReference type="GO" id="GO:0051539">
    <property type="term" value="F:4 iron, 4 sulfur cluster binding"/>
    <property type="evidence" value="ECO:0007669"/>
    <property type="project" value="UniProtKB-UniRule"/>
</dbReference>
<name>E6VT37_PSEA9</name>
<dbReference type="EC" id="1.1.99.14" evidence="6"/>
<evidence type="ECO:0000256" key="5">
    <source>
        <dbReference type="ARBA" id="ARBA00023014"/>
    </source>
</evidence>
<dbReference type="PIRSF" id="PIRSF000139">
    <property type="entry name" value="Glc_ox_4Fe-4S"/>
    <property type="match status" value="1"/>
</dbReference>
<evidence type="ECO:0000256" key="6">
    <source>
        <dbReference type="PIRNR" id="PIRNR000139"/>
    </source>
</evidence>
<evidence type="ECO:0000313" key="8">
    <source>
        <dbReference type="EMBL" id="ADU62087.1"/>
    </source>
</evidence>
<dbReference type="SUPFAM" id="SSF46548">
    <property type="entry name" value="alpha-helical ferredoxin"/>
    <property type="match status" value="1"/>
</dbReference>
<comment type="catalytic activity">
    <reaction evidence="6">
        <text>glycolate + A = glyoxylate + AH2</text>
        <dbReference type="Rhea" id="RHEA:21264"/>
        <dbReference type="ChEBI" id="CHEBI:13193"/>
        <dbReference type="ChEBI" id="CHEBI:17499"/>
        <dbReference type="ChEBI" id="CHEBI:29805"/>
        <dbReference type="ChEBI" id="CHEBI:36655"/>
        <dbReference type="EC" id="1.1.99.14"/>
    </reaction>
</comment>
<comment type="function">
    <text evidence="6">Component of a complex that catalyzes the oxidation of glycolate to glyoxylate.</text>
</comment>
<dbReference type="PROSITE" id="PS00198">
    <property type="entry name" value="4FE4S_FER_1"/>
    <property type="match status" value="1"/>
</dbReference>
<dbReference type="EMBL" id="CP002431">
    <property type="protein sequence ID" value="ADU62087.1"/>
    <property type="molecule type" value="Genomic_DNA"/>
</dbReference>
<dbReference type="Proteomes" id="UP000002191">
    <property type="component" value="Chromosome"/>
</dbReference>
<dbReference type="Gene3D" id="1.10.1060.10">
    <property type="entry name" value="Alpha-helical ferredoxin"/>
    <property type="match status" value="1"/>
</dbReference>
<keyword evidence="6" id="KW-0813">Transport</keyword>
<comment type="catalytic activity">
    <reaction evidence="6">
        <text>(R)-lactate + A = pyruvate + AH2</text>
        <dbReference type="Rhea" id="RHEA:15089"/>
        <dbReference type="ChEBI" id="CHEBI:13193"/>
        <dbReference type="ChEBI" id="CHEBI:15361"/>
        <dbReference type="ChEBI" id="CHEBI:16004"/>
        <dbReference type="ChEBI" id="CHEBI:17499"/>
    </reaction>
</comment>
<dbReference type="GO" id="GO:0019154">
    <property type="term" value="F:glycolate dehydrogenase activity"/>
    <property type="evidence" value="ECO:0007669"/>
    <property type="project" value="UniProtKB-EC"/>
</dbReference>
<keyword evidence="9" id="KW-1185">Reference proteome</keyword>
<evidence type="ECO:0000259" key="7">
    <source>
        <dbReference type="PROSITE" id="PS51379"/>
    </source>
</evidence>
<keyword evidence="5 6" id="KW-0411">Iron-sulfur</keyword>
<keyword evidence="2 6" id="KW-0479">Metal-binding</keyword>